<name>A0A4Y7THZ3_COPMI</name>
<evidence type="ECO:0000313" key="3">
    <source>
        <dbReference type="EMBL" id="TEB33805.1"/>
    </source>
</evidence>
<protein>
    <recommendedName>
        <fullName evidence="2">Nephrocystin 3-like N-terminal domain-containing protein</fullName>
    </recommendedName>
</protein>
<evidence type="ECO:0000259" key="2">
    <source>
        <dbReference type="Pfam" id="PF24883"/>
    </source>
</evidence>
<dbReference type="Pfam" id="PF24883">
    <property type="entry name" value="NPHP3_N"/>
    <property type="match status" value="1"/>
</dbReference>
<dbReference type="InterPro" id="IPR056884">
    <property type="entry name" value="NPHP3-like_N"/>
</dbReference>
<evidence type="ECO:0000313" key="4">
    <source>
        <dbReference type="Proteomes" id="UP000298030"/>
    </source>
</evidence>
<gene>
    <name evidence="3" type="ORF">FA13DRAFT_1789632</name>
</gene>
<dbReference type="EMBL" id="QPFP01000011">
    <property type="protein sequence ID" value="TEB33805.1"/>
    <property type="molecule type" value="Genomic_DNA"/>
</dbReference>
<feature type="domain" description="Nephrocystin 3-like N-terminal" evidence="2">
    <location>
        <begin position="68"/>
        <end position="208"/>
    </location>
</feature>
<dbReference type="OrthoDB" id="5967843at2759"/>
<keyword evidence="1" id="KW-0677">Repeat</keyword>
<accession>A0A4Y7THZ3</accession>
<dbReference type="InterPro" id="IPR027417">
    <property type="entry name" value="P-loop_NTPase"/>
</dbReference>
<dbReference type="Proteomes" id="UP000298030">
    <property type="component" value="Unassembled WGS sequence"/>
</dbReference>
<keyword evidence="4" id="KW-1185">Reference proteome</keyword>
<sequence length="257" mass="28321">MSSSTSYLQGAHHNRIESLTMTHVAGNAGKSAMGYLEDYIVIGAIHNSDERCDAPTCFPKTRVAVQEDIVSWITDSDHDDQPMQLLWLSGPAGSGKTAIAGSVAESCNIGDILAASFFFSSYAPSPQRCSKRYLVPTLVYQLLQHDGLEIMEEHVARAIQRDPAIFGKRLKEQFESLILKPLRRVNKQLSGEIPRAIIIDGVDEVKVDRTDASSRHTAPRREEDDHLGIISCFLHAAKGSRIPLPNHRHQSPGAGFH</sequence>
<evidence type="ECO:0000256" key="1">
    <source>
        <dbReference type="ARBA" id="ARBA00022737"/>
    </source>
</evidence>
<dbReference type="Gene3D" id="3.40.50.300">
    <property type="entry name" value="P-loop containing nucleotide triphosphate hydrolases"/>
    <property type="match status" value="1"/>
</dbReference>
<organism evidence="3 4">
    <name type="scientific">Coprinellus micaceus</name>
    <name type="common">Glistening ink-cap mushroom</name>
    <name type="synonym">Coprinus micaceus</name>
    <dbReference type="NCBI Taxonomy" id="71717"/>
    <lineage>
        <taxon>Eukaryota</taxon>
        <taxon>Fungi</taxon>
        <taxon>Dikarya</taxon>
        <taxon>Basidiomycota</taxon>
        <taxon>Agaricomycotina</taxon>
        <taxon>Agaricomycetes</taxon>
        <taxon>Agaricomycetidae</taxon>
        <taxon>Agaricales</taxon>
        <taxon>Agaricineae</taxon>
        <taxon>Psathyrellaceae</taxon>
        <taxon>Coprinellus</taxon>
    </lineage>
</organism>
<dbReference type="STRING" id="71717.A0A4Y7THZ3"/>
<reference evidence="3 4" key="1">
    <citation type="journal article" date="2019" name="Nat. Ecol. Evol.">
        <title>Megaphylogeny resolves global patterns of mushroom evolution.</title>
        <authorList>
            <person name="Varga T."/>
            <person name="Krizsan K."/>
            <person name="Foldi C."/>
            <person name="Dima B."/>
            <person name="Sanchez-Garcia M."/>
            <person name="Sanchez-Ramirez S."/>
            <person name="Szollosi G.J."/>
            <person name="Szarkandi J.G."/>
            <person name="Papp V."/>
            <person name="Albert L."/>
            <person name="Andreopoulos W."/>
            <person name="Angelini C."/>
            <person name="Antonin V."/>
            <person name="Barry K.W."/>
            <person name="Bougher N.L."/>
            <person name="Buchanan P."/>
            <person name="Buyck B."/>
            <person name="Bense V."/>
            <person name="Catcheside P."/>
            <person name="Chovatia M."/>
            <person name="Cooper J."/>
            <person name="Damon W."/>
            <person name="Desjardin D."/>
            <person name="Finy P."/>
            <person name="Geml J."/>
            <person name="Haridas S."/>
            <person name="Hughes K."/>
            <person name="Justo A."/>
            <person name="Karasinski D."/>
            <person name="Kautmanova I."/>
            <person name="Kiss B."/>
            <person name="Kocsube S."/>
            <person name="Kotiranta H."/>
            <person name="LaButti K.M."/>
            <person name="Lechner B.E."/>
            <person name="Liimatainen K."/>
            <person name="Lipzen A."/>
            <person name="Lukacs Z."/>
            <person name="Mihaltcheva S."/>
            <person name="Morgado L.N."/>
            <person name="Niskanen T."/>
            <person name="Noordeloos M.E."/>
            <person name="Ohm R.A."/>
            <person name="Ortiz-Santana B."/>
            <person name="Ovrebo C."/>
            <person name="Racz N."/>
            <person name="Riley R."/>
            <person name="Savchenko A."/>
            <person name="Shiryaev A."/>
            <person name="Soop K."/>
            <person name="Spirin V."/>
            <person name="Szebenyi C."/>
            <person name="Tomsovsky M."/>
            <person name="Tulloss R.E."/>
            <person name="Uehling J."/>
            <person name="Grigoriev I.V."/>
            <person name="Vagvolgyi C."/>
            <person name="Papp T."/>
            <person name="Martin F.M."/>
            <person name="Miettinen O."/>
            <person name="Hibbett D.S."/>
            <person name="Nagy L.G."/>
        </authorList>
    </citation>
    <scope>NUCLEOTIDE SEQUENCE [LARGE SCALE GENOMIC DNA]</scope>
    <source>
        <strain evidence="3 4">FP101781</strain>
    </source>
</reference>
<proteinExistence type="predicted"/>
<comment type="caution">
    <text evidence="3">The sequence shown here is derived from an EMBL/GenBank/DDBJ whole genome shotgun (WGS) entry which is preliminary data.</text>
</comment>
<dbReference type="AlphaFoldDB" id="A0A4Y7THZ3"/>
<dbReference type="SUPFAM" id="SSF52540">
    <property type="entry name" value="P-loop containing nucleoside triphosphate hydrolases"/>
    <property type="match status" value="1"/>
</dbReference>